<dbReference type="CDD" id="cd04301">
    <property type="entry name" value="NAT_SF"/>
    <property type="match status" value="1"/>
</dbReference>
<accession>A0A9D1ZL38</accession>
<dbReference type="PANTHER" id="PTHR43800:SF1">
    <property type="entry name" value="PEPTIDYL-LYSINE N-ACETYLTRANSFERASE YJAB"/>
    <property type="match status" value="1"/>
</dbReference>
<dbReference type="EC" id="2.3.1.-" evidence="4"/>
<dbReference type="SUPFAM" id="SSF55729">
    <property type="entry name" value="Acyl-CoA N-acyltransferases (Nat)"/>
    <property type="match status" value="1"/>
</dbReference>
<organism evidence="4 5">
    <name type="scientific">Candidatus Companilactobacillus pullicola</name>
    <dbReference type="NCBI Taxonomy" id="2838523"/>
    <lineage>
        <taxon>Bacteria</taxon>
        <taxon>Bacillati</taxon>
        <taxon>Bacillota</taxon>
        <taxon>Bacilli</taxon>
        <taxon>Lactobacillales</taxon>
        <taxon>Lactobacillaceae</taxon>
        <taxon>Companilactobacillus</taxon>
    </lineage>
</organism>
<dbReference type="InterPro" id="IPR000182">
    <property type="entry name" value="GNAT_dom"/>
</dbReference>
<keyword evidence="1 4" id="KW-0808">Transferase</keyword>
<feature type="domain" description="N-acetyltransferase" evidence="3">
    <location>
        <begin position="1"/>
        <end position="139"/>
    </location>
</feature>
<dbReference type="Pfam" id="PF13673">
    <property type="entry name" value="Acetyltransf_10"/>
    <property type="match status" value="1"/>
</dbReference>
<evidence type="ECO:0000256" key="2">
    <source>
        <dbReference type="ARBA" id="ARBA00023315"/>
    </source>
</evidence>
<protein>
    <submittedName>
        <fullName evidence="4">GNAT family N-acetyltransferase</fullName>
        <ecNumber evidence="4">2.3.1.-</ecNumber>
    </submittedName>
</protein>
<dbReference type="GO" id="GO:0016747">
    <property type="term" value="F:acyltransferase activity, transferring groups other than amino-acyl groups"/>
    <property type="evidence" value="ECO:0007669"/>
    <property type="project" value="InterPro"/>
</dbReference>
<evidence type="ECO:0000256" key="1">
    <source>
        <dbReference type="ARBA" id="ARBA00022679"/>
    </source>
</evidence>
<dbReference type="PROSITE" id="PS51186">
    <property type="entry name" value="GNAT"/>
    <property type="match status" value="1"/>
</dbReference>
<evidence type="ECO:0000313" key="5">
    <source>
        <dbReference type="Proteomes" id="UP000824013"/>
    </source>
</evidence>
<evidence type="ECO:0000259" key="3">
    <source>
        <dbReference type="PROSITE" id="PS51186"/>
    </source>
</evidence>
<dbReference type="Gene3D" id="3.40.630.30">
    <property type="match status" value="1"/>
</dbReference>
<name>A0A9D1ZL38_9LACO</name>
<dbReference type="InterPro" id="IPR016181">
    <property type="entry name" value="Acyl_CoA_acyltransferase"/>
</dbReference>
<dbReference type="AlphaFoldDB" id="A0A9D1ZL38"/>
<keyword evidence="2 4" id="KW-0012">Acyltransferase</keyword>
<dbReference type="Proteomes" id="UP000824013">
    <property type="component" value="Unassembled WGS sequence"/>
</dbReference>
<comment type="caution">
    <text evidence="4">The sequence shown here is derived from an EMBL/GenBank/DDBJ whole genome shotgun (WGS) entry which is preliminary data.</text>
</comment>
<sequence>MIREMRPEEIETVSNIWLQGNLEAHAFIDKDYWINNLNVVREQFGKADIYVFVENGKIQGFAGLQENYLAGIFVQKEYRDHGVGKKLLDYLKQKYSDLSLDVYAKNIRAKKFYSQNEFVIVREDMDESTNEVEYQMFWKRG</sequence>
<reference evidence="4" key="1">
    <citation type="journal article" date="2021" name="PeerJ">
        <title>Extensive microbial diversity within the chicken gut microbiome revealed by metagenomics and culture.</title>
        <authorList>
            <person name="Gilroy R."/>
            <person name="Ravi A."/>
            <person name="Getino M."/>
            <person name="Pursley I."/>
            <person name="Horton D.L."/>
            <person name="Alikhan N.F."/>
            <person name="Baker D."/>
            <person name="Gharbi K."/>
            <person name="Hall N."/>
            <person name="Watson M."/>
            <person name="Adriaenssens E.M."/>
            <person name="Foster-Nyarko E."/>
            <person name="Jarju S."/>
            <person name="Secka A."/>
            <person name="Antonio M."/>
            <person name="Oren A."/>
            <person name="Chaudhuri R.R."/>
            <person name="La Ragione R."/>
            <person name="Hildebrand F."/>
            <person name="Pallen M.J."/>
        </authorList>
    </citation>
    <scope>NUCLEOTIDE SEQUENCE</scope>
    <source>
        <strain evidence="4">3204</strain>
    </source>
</reference>
<reference evidence="4" key="2">
    <citation type="submission" date="2021-04" db="EMBL/GenBank/DDBJ databases">
        <authorList>
            <person name="Gilroy R."/>
        </authorList>
    </citation>
    <scope>NUCLEOTIDE SEQUENCE</scope>
    <source>
        <strain evidence="4">3204</strain>
    </source>
</reference>
<dbReference type="PANTHER" id="PTHR43800">
    <property type="entry name" value="PEPTIDYL-LYSINE N-ACETYLTRANSFERASE YJAB"/>
    <property type="match status" value="1"/>
</dbReference>
<gene>
    <name evidence="4" type="ORF">H9820_03480</name>
</gene>
<dbReference type="EMBL" id="DXCM01000024">
    <property type="protein sequence ID" value="HIY91992.1"/>
    <property type="molecule type" value="Genomic_DNA"/>
</dbReference>
<evidence type="ECO:0000313" key="4">
    <source>
        <dbReference type="EMBL" id="HIY91992.1"/>
    </source>
</evidence>
<proteinExistence type="predicted"/>